<dbReference type="InterPro" id="IPR025555">
    <property type="entry name" value="YppG"/>
</dbReference>
<dbReference type="Pfam" id="PF14179">
    <property type="entry name" value="YppG"/>
    <property type="match status" value="1"/>
</dbReference>
<dbReference type="RefSeq" id="WP_181315196.1">
    <property type="nucleotide sequence ID" value="NZ_PYAV01000001.1"/>
</dbReference>
<sequence length="100" mass="11840">MQQPPFMHHQPQRPMPMRPMHPPMTPFHRQEPFVPPAFHGRLEPPMQARPRYNQFKYAFTNPNGEFDVQKTMQTIDTAMKTYHQVSPLLRMLPSLFSPGR</sequence>
<dbReference type="EMBL" id="PYAV01000001">
    <property type="protein sequence ID" value="PSL51340.1"/>
    <property type="molecule type" value="Genomic_DNA"/>
</dbReference>
<evidence type="ECO:0000256" key="1">
    <source>
        <dbReference type="SAM" id="MobiDB-lite"/>
    </source>
</evidence>
<evidence type="ECO:0000313" key="3">
    <source>
        <dbReference type="Proteomes" id="UP000242310"/>
    </source>
</evidence>
<reference evidence="2 3" key="1">
    <citation type="submission" date="2018-03" db="EMBL/GenBank/DDBJ databases">
        <title>Genomic Encyclopedia of Type Strains, Phase III (KMG-III): the genomes of soil and plant-associated and newly described type strains.</title>
        <authorList>
            <person name="Whitman W."/>
        </authorList>
    </citation>
    <scope>NUCLEOTIDE SEQUENCE [LARGE SCALE GENOMIC DNA]</scope>
    <source>
        <strain evidence="2 3">CGMCC 1.07653</strain>
    </source>
</reference>
<evidence type="ECO:0000313" key="2">
    <source>
        <dbReference type="EMBL" id="PSL51340.1"/>
    </source>
</evidence>
<feature type="compositionally biased region" description="Pro residues" evidence="1">
    <location>
        <begin position="13"/>
        <end position="25"/>
    </location>
</feature>
<feature type="region of interest" description="Disordered" evidence="1">
    <location>
        <begin position="1"/>
        <end position="45"/>
    </location>
</feature>
<dbReference type="Proteomes" id="UP000242310">
    <property type="component" value="Unassembled WGS sequence"/>
</dbReference>
<organism evidence="2 3">
    <name type="scientific">Salsuginibacillus halophilus</name>
    <dbReference type="NCBI Taxonomy" id="517424"/>
    <lineage>
        <taxon>Bacteria</taxon>
        <taxon>Bacillati</taxon>
        <taxon>Bacillota</taxon>
        <taxon>Bacilli</taxon>
        <taxon>Bacillales</taxon>
        <taxon>Bacillaceae</taxon>
        <taxon>Salsuginibacillus</taxon>
    </lineage>
</organism>
<keyword evidence="3" id="KW-1185">Reference proteome</keyword>
<name>A0A2P8HYP6_9BACI</name>
<gene>
    <name evidence="2" type="ORF">B0H94_101254</name>
</gene>
<dbReference type="AlphaFoldDB" id="A0A2P8HYP6"/>
<comment type="caution">
    <text evidence="2">The sequence shown here is derived from an EMBL/GenBank/DDBJ whole genome shotgun (WGS) entry which is preliminary data.</text>
</comment>
<protein>
    <submittedName>
        <fullName evidence="2">YppG-like protein</fullName>
    </submittedName>
</protein>
<accession>A0A2P8HYP6</accession>
<proteinExistence type="predicted"/>